<dbReference type="InterPro" id="IPR036291">
    <property type="entry name" value="NAD(P)-bd_dom_sf"/>
</dbReference>
<keyword evidence="5" id="KW-1185">Reference proteome</keyword>
<dbReference type="SUPFAM" id="SSF51735">
    <property type="entry name" value="NAD(P)-binding Rossmann-fold domains"/>
    <property type="match status" value="1"/>
</dbReference>
<dbReference type="PROSITE" id="PS00061">
    <property type="entry name" value="ADH_SHORT"/>
    <property type="match status" value="1"/>
</dbReference>
<name>A0ABQ3G5E0_9BURK</name>
<dbReference type="InterPro" id="IPR002347">
    <property type="entry name" value="SDR_fam"/>
</dbReference>
<sequence length="337" mass="35942">MSRDKQTPDAQDTVRKQQRIQREQDHRDAEARAQAKGQPDDGGTQGKKAAPGPHRDEPAPPMSRQHLAKPGLEAEMAQKPRFAAPHYQGSGKLAGFATLVTGGDSGIGRAVAVLYAREGADVAIVYLNEHEDAERTRELVEAEGGRCLLIPGDVKDPAFCREAVAKTVQAFGKLDVLVNNAAFQEHAQAIEDLSEERFDETLRTNVYGYFHMAKAAVPHLRRGASIVNCGSVTGLKGSKHLLDYSATKGAIHAFTMSLAANLMDKGIRVNAVAPGPVWTPLNPADKPADEIAQFGAGTDMGRPAQPEEISPAFVFLAAPCCSSYISGIVLPVTGSVG</sequence>
<dbReference type="PRINTS" id="PR00080">
    <property type="entry name" value="SDRFAMILY"/>
</dbReference>
<gene>
    <name evidence="4" type="ORF">GCM10007320_35840</name>
</gene>
<dbReference type="Gene3D" id="3.40.50.720">
    <property type="entry name" value="NAD(P)-binding Rossmann-like Domain"/>
    <property type="match status" value="1"/>
</dbReference>
<dbReference type="PANTHER" id="PTHR48107">
    <property type="entry name" value="NADPH-DEPENDENT ALDEHYDE REDUCTASE-LIKE PROTEIN, CHLOROPLASTIC-RELATED"/>
    <property type="match status" value="1"/>
</dbReference>
<keyword evidence="2" id="KW-0560">Oxidoreductase</keyword>
<accession>A0ABQ3G5E0</accession>
<evidence type="ECO:0000256" key="2">
    <source>
        <dbReference type="ARBA" id="ARBA00023002"/>
    </source>
</evidence>
<dbReference type="PANTHER" id="PTHR48107:SF16">
    <property type="entry name" value="NADPH-DEPENDENT ALDEHYDE REDUCTASE 1, CHLOROPLASTIC"/>
    <property type="match status" value="1"/>
</dbReference>
<feature type="region of interest" description="Disordered" evidence="3">
    <location>
        <begin position="1"/>
        <end position="65"/>
    </location>
</feature>
<comment type="similarity">
    <text evidence="1">Belongs to the short-chain dehydrogenases/reductases (SDR) family.</text>
</comment>
<dbReference type="NCBIfam" id="NF005214">
    <property type="entry name" value="PRK06701.1"/>
    <property type="match status" value="1"/>
</dbReference>
<dbReference type="Proteomes" id="UP000626210">
    <property type="component" value="Unassembled WGS sequence"/>
</dbReference>
<protein>
    <submittedName>
        <fullName evidence="4">Short-chain dehydrogenase</fullName>
    </submittedName>
</protein>
<evidence type="ECO:0000256" key="3">
    <source>
        <dbReference type="SAM" id="MobiDB-lite"/>
    </source>
</evidence>
<evidence type="ECO:0000313" key="4">
    <source>
        <dbReference type="EMBL" id="GHC88728.1"/>
    </source>
</evidence>
<evidence type="ECO:0000313" key="5">
    <source>
        <dbReference type="Proteomes" id="UP000626210"/>
    </source>
</evidence>
<proteinExistence type="inferred from homology"/>
<reference evidence="5" key="1">
    <citation type="journal article" date="2019" name="Int. J. Syst. Evol. Microbiol.">
        <title>The Global Catalogue of Microorganisms (GCM) 10K type strain sequencing project: providing services to taxonomists for standard genome sequencing and annotation.</title>
        <authorList>
            <consortium name="The Broad Institute Genomics Platform"/>
            <consortium name="The Broad Institute Genome Sequencing Center for Infectious Disease"/>
            <person name="Wu L."/>
            <person name="Ma J."/>
        </authorList>
    </citation>
    <scope>NUCLEOTIDE SEQUENCE [LARGE SCALE GENOMIC DNA]</scope>
    <source>
        <strain evidence="5">KCTC 23314</strain>
    </source>
</reference>
<feature type="compositionally biased region" description="Basic and acidic residues" evidence="3">
    <location>
        <begin position="1"/>
        <end position="33"/>
    </location>
</feature>
<comment type="caution">
    <text evidence="4">The sequence shown here is derived from an EMBL/GenBank/DDBJ whole genome shotgun (WGS) entry which is preliminary data.</text>
</comment>
<evidence type="ECO:0000256" key="1">
    <source>
        <dbReference type="ARBA" id="ARBA00006484"/>
    </source>
</evidence>
<organism evidence="4 5">
    <name type="scientific">Pseudorhodoferax aquiterrae</name>
    <dbReference type="NCBI Taxonomy" id="747304"/>
    <lineage>
        <taxon>Bacteria</taxon>
        <taxon>Pseudomonadati</taxon>
        <taxon>Pseudomonadota</taxon>
        <taxon>Betaproteobacteria</taxon>
        <taxon>Burkholderiales</taxon>
        <taxon>Comamonadaceae</taxon>
    </lineage>
</organism>
<dbReference type="Pfam" id="PF13561">
    <property type="entry name" value="adh_short_C2"/>
    <property type="match status" value="1"/>
</dbReference>
<dbReference type="RefSeq" id="WP_189688302.1">
    <property type="nucleotide sequence ID" value="NZ_BMYK01000011.1"/>
</dbReference>
<dbReference type="EMBL" id="BMYK01000011">
    <property type="protein sequence ID" value="GHC88728.1"/>
    <property type="molecule type" value="Genomic_DNA"/>
</dbReference>
<dbReference type="PRINTS" id="PR00081">
    <property type="entry name" value="GDHRDH"/>
</dbReference>
<dbReference type="InterPro" id="IPR020904">
    <property type="entry name" value="Sc_DH/Rdtase_CS"/>
</dbReference>